<dbReference type="Proteomes" id="UP000644727">
    <property type="component" value="Unassembled WGS sequence"/>
</dbReference>
<accession>A0ABR9W5D5</accession>
<name>A0ABR9W5D5_9MICO</name>
<protein>
    <submittedName>
        <fullName evidence="1">Uncharacterized protein</fullName>
    </submittedName>
</protein>
<reference evidence="1 2" key="1">
    <citation type="submission" date="2020-10" db="EMBL/GenBank/DDBJ databases">
        <title>Draft genome and description of Brachybacterium epidermidis sp nov.</title>
        <authorList>
            <person name="Boxberger M."/>
            <person name="La Scola B."/>
        </authorList>
    </citation>
    <scope>NUCLEOTIDE SEQUENCE [LARGE SCALE GENOMIC DNA]</scope>
    <source>
        <strain evidence="1 2">Marseille-Q2903</strain>
    </source>
</reference>
<proteinExistence type="predicted"/>
<organism evidence="1 2">
    <name type="scientific">Brachybacterium epidermidis</name>
    <dbReference type="NCBI Taxonomy" id="2781983"/>
    <lineage>
        <taxon>Bacteria</taxon>
        <taxon>Bacillati</taxon>
        <taxon>Actinomycetota</taxon>
        <taxon>Actinomycetes</taxon>
        <taxon>Micrococcales</taxon>
        <taxon>Dermabacteraceae</taxon>
        <taxon>Brachybacterium</taxon>
    </lineage>
</organism>
<evidence type="ECO:0000313" key="2">
    <source>
        <dbReference type="Proteomes" id="UP000644727"/>
    </source>
</evidence>
<gene>
    <name evidence="1" type="ORF">IOE58_10035</name>
</gene>
<dbReference type="RefSeq" id="WP_193866246.1">
    <property type="nucleotide sequence ID" value="NZ_JADEYR010000010.1"/>
</dbReference>
<comment type="caution">
    <text evidence="1">The sequence shown here is derived from an EMBL/GenBank/DDBJ whole genome shotgun (WGS) entry which is preliminary data.</text>
</comment>
<keyword evidence="2" id="KW-1185">Reference proteome</keyword>
<sequence>MTTTHRPVYIVKREGVLLKGPAVADGKGSTIREEKLDAPVGRPIPHPERYGNLDHLVAVGLVEKIMVPIDAPAAPARTYAEPDQPVRLVKRHLPTIHHHDVLGLVTALEAEGVTVTGAAHYRELHAARDHGVPAPASVLDMTPTGIIEHAQLVATHQAARSGTGNILAELRKRADQEMAERMAAEADDYLDALRPVWNTAVAEARRVRDAGVPATVKPEQLVDMDPDKIRLWSDFRASNAIHTLERITRLRIAMAEVLEVAEGRNAPHHSWGISNPVRPSLTSAPTPPPAVPPIEKWLDAAYVLDLVPIRDFTDDAAITAAGFSPADLRNHLTRPTSKEN</sequence>
<dbReference type="EMBL" id="JADEYR010000010">
    <property type="protein sequence ID" value="MBE9404503.1"/>
    <property type="molecule type" value="Genomic_DNA"/>
</dbReference>
<evidence type="ECO:0000313" key="1">
    <source>
        <dbReference type="EMBL" id="MBE9404503.1"/>
    </source>
</evidence>